<proteinExistence type="predicted"/>
<reference evidence="2" key="2">
    <citation type="submission" date="2015-01" db="EMBL/GenBank/DDBJ databases">
        <title>Evolutionary Origins and Diversification of the Mycorrhizal Mutualists.</title>
        <authorList>
            <consortium name="DOE Joint Genome Institute"/>
            <consortium name="Mycorrhizal Genomics Consortium"/>
            <person name="Kohler A."/>
            <person name="Kuo A."/>
            <person name="Nagy L.G."/>
            <person name="Floudas D."/>
            <person name="Copeland A."/>
            <person name="Barry K.W."/>
            <person name="Cichocki N."/>
            <person name="Veneault-Fourrey C."/>
            <person name="LaButti K."/>
            <person name="Lindquist E.A."/>
            <person name="Lipzen A."/>
            <person name="Lundell T."/>
            <person name="Morin E."/>
            <person name="Murat C."/>
            <person name="Riley R."/>
            <person name="Ohm R."/>
            <person name="Sun H."/>
            <person name="Tunlid A."/>
            <person name="Henrissat B."/>
            <person name="Grigoriev I.V."/>
            <person name="Hibbett D.S."/>
            <person name="Martin F."/>
        </authorList>
    </citation>
    <scope>NUCLEOTIDE SEQUENCE [LARGE SCALE GENOMIC DNA]</scope>
    <source>
        <strain evidence="2">Ve08.2h10</strain>
    </source>
</reference>
<protein>
    <submittedName>
        <fullName evidence="1">Uncharacterized protein</fullName>
    </submittedName>
</protein>
<evidence type="ECO:0000313" key="1">
    <source>
        <dbReference type="EMBL" id="KIK72065.1"/>
    </source>
</evidence>
<dbReference type="InParanoid" id="A0A0D0D5F0"/>
<sequence>MPKHILCTDPILPSGSRHITYLTNNLTGTNPTFHIVLEEVIQYLEGEHCAWESSAGRK</sequence>
<dbReference type="AlphaFoldDB" id="A0A0D0D5F0"/>
<reference evidence="1 2" key="1">
    <citation type="submission" date="2014-04" db="EMBL/GenBank/DDBJ databases">
        <authorList>
            <consortium name="DOE Joint Genome Institute"/>
            <person name="Kuo A."/>
            <person name="Kohler A."/>
            <person name="Jargeat P."/>
            <person name="Nagy L.G."/>
            <person name="Floudas D."/>
            <person name="Copeland A."/>
            <person name="Barry K.W."/>
            <person name="Cichocki N."/>
            <person name="Veneault-Fourrey C."/>
            <person name="LaButti K."/>
            <person name="Lindquist E.A."/>
            <person name="Lipzen A."/>
            <person name="Lundell T."/>
            <person name="Morin E."/>
            <person name="Murat C."/>
            <person name="Sun H."/>
            <person name="Tunlid A."/>
            <person name="Henrissat B."/>
            <person name="Grigoriev I.V."/>
            <person name="Hibbett D.S."/>
            <person name="Martin F."/>
            <person name="Nordberg H.P."/>
            <person name="Cantor M.N."/>
            <person name="Hua S.X."/>
        </authorList>
    </citation>
    <scope>NUCLEOTIDE SEQUENCE [LARGE SCALE GENOMIC DNA]</scope>
    <source>
        <strain evidence="1 2">Ve08.2h10</strain>
    </source>
</reference>
<keyword evidence="2" id="KW-1185">Reference proteome</keyword>
<dbReference type="HOGENOM" id="CLU_2979790_0_0_1"/>
<organism evidence="1 2">
    <name type="scientific">Paxillus rubicundulus Ve08.2h10</name>
    <dbReference type="NCBI Taxonomy" id="930991"/>
    <lineage>
        <taxon>Eukaryota</taxon>
        <taxon>Fungi</taxon>
        <taxon>Dikarya</taxon>
        <taxon>Basidiomycota</taxon>
        <taxon>Agaricomycotina</taxon>
        <taxon>Agaricomycetes</taxon>
        <taxon>Agaricomycetidae</taxon>
        <taxon>Boletales</taxon>
        <taxon>Paxilineae</taxon>
        <taxon>Paxillaceae</taxon>
        <taxon>Paxillus</taxon>
    </lineage>
</organism>
<evidence type="ECO:0000313" key="2">
    <source>
        <dbReference type="Proteomes" id="UP000054538"/>
    </source>
</evidence>
<gene>
    <name evidence="1" type="ORF">PAXRUDRAFT_22444</name>
</gene>
<accession>A0A0D0D5F0</accession>
<dbReference type="EMBL" id="KN831279">
    <property type="protein sequence ID" value="KIK72065.1"/>
    <property type="molecule type" value="Genomic_DNA"/>
</dbReference>
<dbReference type="Proteomes" id="UP000054538">
    <property type="component" value="Unassembled WGS sequence"/>
</dbReference>
<name>A0A0D0D5F0_9AGAM</name>